<gene>
    <name evidence="1" type="ORF">LTR77_010206</name>
</gene>
<accession>A0AAV9NYT4</accession>
<evidence type="ECO:0000313" key="1">
    <source>
        <dbReference type="EMBL" id="KAK5164115.1"/>
    </source>
</evidence>
<reference evidence="1 2" key="1">
    <citation type="submission" date="2023-08" db="EMBL/GenBank/DDBJ databases">
        <title>Black Yeasts Isolated from many extreme environments.</title>
        <authorList>
            <person name="Coleine C."/>
            <person name="Stajich J.E."/>
            <person name="Selbmann L."/>
        </authorList>
    </citation>
    <scope>NUCLEOTIDE SEQUENCE [LARGE SCALE GENOMIC DNA]</scope>
    <source>
        <strain evidence="1 2">CCFEE 5935</strain>
    </source>
</reference>
<sequence>MTEWPALLLEIKDFDAGVSLADMLTSNAILSACRWISLRRLGGISVTLCGYNSTWINWWSAKSTLVNERFEWIDGDPGHSV</sequence>
<dbReference type="GeneID" id="89931535"/>
<comment type="caution">
    <text evidence="1">The sequence shown here is derived from an EMBL/GenBank/DDBJ whole genome shotgun (WGS) entry which is preliminary data.</text>
</comment>
<protein>
    <submittedName>
        <fullName evidence="1">Uncharacterized protein</fullName>
    </submittedName>
</protein>
<name>A0AAV9NYT4_9PEZI</name>
<dbReference type="AlphaFoldDB" id="A0AAV9NYT4"/>
<keyword evidence="2" id="KW-1185">Reference proteome</keyword>
<organism evidence="1 2">
    <name type="scientific">Saxophila tyrrhenica</name>
    <dbReference type="NCBI Taxonomy" id="1690608"/>
    <lineage>
        <taxon>Eukaryota</taxon>
        <taxon>Fungi</taxon>
        <taxon>Dikarya</taxon>
        <taxon>Ascomycota</taxon>
        <taxon>Pezizomycotina</taxon>
        <taxon>Dothideomycetes</taxon>
        <taxon>Dothideomycetidae</taxon>
        <taxon>Mycosphaerellales</taxon>
        <taxon>Extremaceae</taxon>
        <taxon>Saxophila</taxon>
    </lineage>
</organism>
<proteinExistence type="predicted"/>
<dbReference type="EMBL" id="JAVRRT010000021">
    <property type="protein sequence ID" value="KAK5164115.1"/>
    <property type="molecule type" value="Genomic_DNA"/>
</dbReference>
<dbReference type="Proteomes" id="UP001337655">
    <property type="component" value="Unassembled WGS sequence"/>
</dbReference>
<evidence type="ECO:0000313" key="2">
    <source>
        <dbReference type="Proteomes" id="UP001337655"/>
    </source>
</evidence>
<dbReference type="RefSeq" id="XP_064654443.1">
    <property type="nucleotide sequence ID" value="XM_064807429.1"/>
</dbReference>